<keyword evidence="2" id="KW-1185">Reference proteome</keyword>
<dbReference type="EMBL" id="WKJO01000001">
    <property type="protein sequence ID" value="MRX21535.1"/>
    <property type="molecule type" value="Genomic_DNA"/>
</dbReference>
<accession>A0A6A8GEL6</accession>
<organism evidence="1 2">
    <name type="scientific">Haloferax litoreum</name>
    <dbReference type="NCBI Taxonomy" id="2666140"/>
    <lineage>
        <taxon>Archaea</taxon>
        <taxon>Methanobacteriati</taxon>
        <taxon>Methanobacteriota</taxon>
        <taxon>Stenosarchaea group</taxon>
        <taxon>Halobacteria</taxon>
        <taxon>Halobacteriales</taxon>
        <taxon>Haloferacaceae</taxon>
        <taxon>Haloferax</taxon>
    </lineage>
</organism>
<dbReference type="SUPFAM" id="SSF46785">
    <property type="entry name" value="Winged helix' DNA-binding domain"/>
    <property type="match status" value="1"/>
</dbReference>
<dbReference type="InterPro" id="IPR036388">
    <property type="entry name" value="WH-like_DNA-bd_sf"/>
</dbReference>
<dbReference type="RefSeq" id="WP_151162130.1">
    <property type="nucleotide sequence ID" value="NZ_WKJO01000001.1"/>
</dbReference>
<dbReference type="CDD" id="cd00090">
    <property type="entry name" value="HTH_ARSR"/>
    <property type="match status" value="1"/>
</dbReference>
<proteinExistence type="predicted"/>
<comment type="caution">
    <text evidence="1">The sequence shown here is derived from an EMBL/GenBank/DDBJ whole genome shotgun (WGS) entry which is preliminary data.</text>
</comment>
<protein>
    <submittedName>
        <fullName evidence="1">Helix-turn-helix domain-containing protein</fullName>
    </submittedName>
</protein>
<dbReference type="Gene3D" id="1.10.10.10">
    <property type="entry name" value="Winged helix-like DNA-binding domain superfamily/Winged helix DNA-binding domain"/>
    <property type="match status" value="1"/>
</dbReference>
<dbReference type="InterPro" id="IPR036390">
    <property type="entry name" value="WH_DNA-bd_sf"/>
</dbReference>
<reference evidence="1 2" key="1">
    <citation type="submission" date="2019-11" db="EMBL/GenBank/DDBJ databases">
        <title>Whole genome sequence of Haloferax sp. MBLA0076.</title>
        <authorList>
            <person name="Seo M.-J."/>
            <person name="Cho E.-S."/>
        </authorList>
    </citation>
    <scope>NUCLEOTIDE SEQUENCE [LARGE SCALE GENOMIC DNA]</scope>
    <source>
        <strain evidence="1 2">MBLA0076</strain>
    </source>
</reference>
<dbReference type="AlphaFoldDB" id="A0A6A8GEL6"/>
<name>A0A6A8GEL6_9EURY</name>
<dbReference type="Proteomes" id="UP000439022">
    <property type="component" value="Unassembled WGS sequence"/>
</dbReference>
<evidence type="ECO:0000313" key="2">
    <source>
        <dbReference type="Proteomes" id="UP000439022"/>
    </source>
</evidence>
<sequence>MAGSQDSDELLDLLGDEYVRSILAAASLEPQSVKDLSERCGVAQSTVYRRLDDMLAHDLLVEQTELVADGSHHSVYEAKLTHLDIDVVDGEIRVDTDVEPSPAERFTQIWDDIRRQ</sequence>
<dbReference type="InterPro" id="IPR011991">
    <property type="entry name" value="ArsR-like_HTH"/>
</dbReference>
<evidence type="ECO:0000313" key="1">
    <source>
        <dbReference type="EMBL" id="MRX21535.1"/>
    </source>
</evidence>
<gene>
    <name evidence="1" type="ORF">GJR96_06140</name>
</gene>
<dbReference type="Pfam" id="PF12840">
    <property type="entry name" value="HTH_20"/>
    <property type="match status" value="1"/>
</dbReference>